<dbReference type="InterPro" id="IPR058792">
    <property type="entry name" value="Beta-barrel_RND_2"/>
</dbReference>
<evidence type="ECO:0000259" key="4">
    <source>
        <dbReference type="Pfam" id="PF25954"/>
    </source>
</evidence>
<dbReference type="AlphaFoldDB" id="A0A081NM86"/>
<dbReference type="STRING" id="1137799.GZ78_06535"/>
<organism evidence="6 7">
    <name type="scientific">Endozoicomonas numazuensis</name>
    <dbReference type="NCBI Taxonomy" id="1137799"/>
    <lineage>
        <taxon>Bacteria</taxon>
        <taxon>Pseudomonadati</taxon>
        <taxon>Pseudomonadota</taxon>
        <taxon>Gammaproteobacteria</taxon>
        <taxon>Oceanospirillales</taxon>
        <taxon>Endozoicomonadaceae</taxon>
        <taxon>Endozoicomonas</taxon>
    </lineage>
</organism>
<accession>A0A081NM86</accession>
<dbReference type="PANTHER" id="PTHR30469:SF15">
    <property type="entry name" value="HLYD FAMILY OF SECRETION PROTEINS"/>
    <property type="match status" value="1"/>
</dbReference>
<dbReference type="InterPro" id="IPR006143">
    <property type="entry name" value="RND_pump_MFP"/>
</dbReference>
<sequence length="429" mass="47140">MNKKYLLTGIGALVIAFGVYRFAQLTTPDIGVMESPPARVEVQVMKPASVSSWAFAEGTAEALRKSFLNFEQSGKVVYIGEMADDSQLREGVRVFGPSEDVRKGQLLAQIDNRESVADVRSLEARLQSARERKKEAEAGKARAENDLSQARSDYERTSKIYQKGVVSREEFERANTDLKNAEAGLSSAESSLQAAIAESKSIAADLNRATVSLEKTSLFAPFDGVITSMNILEDNYYYPPAGATSSKEREVSSAIVVVDDSSYEVRLEVPELSFSGIEEGQTVYLAHDDQALYQAEKNGFTQGAFVKGKVWSVSPSISLQTRSLQVKVRTEGDASAIRDGMFVQAWIATEEKQDVLTLPWQTLSFRNGVPFVYVVTPENTVELRWVDLGLQGLDRAEVLEGVYEGEKVVIRGQHLLTPGTKVEVLGAKQ</sequence>
<dbReference type="GO" id="GO:0015562">
    <property type="term" value="F:efflux transmembrane transporter activity"/>
    <property type="evidence" value="ECO:0007669"/>
    <property type="project" value="TreeGrafter"/>
</dbReference>
<name>A0A081NM86_9GAMM</name>
<evidence type="ECO:0000256" key="1">
    <source>
        <dbReference type="ARBA" id="ARBA00009477"/>
    </source>
</evidence>
<dbReference type="eggNOG" id="COG1566">
    <property type="taxonomic scope" value="Bacteria"/>
</dbReference>
<evidence type="ECO:0000313" key="7">
    <source>
        <dbReference type="Proteomes" id="UP000028073"/>
    </source>
</evidence>
<dbReference type="InterPro" id="IPR058624">
    <property type="entry name" value="MdtA-like_HH"/>
</dbReference>
<comment type="caution">
    <text evidence="6">The sequence shown here is derived from an EMBL/GenBank/DDBJ whole genome shotgun (WGS) entry which is preliminary data.</text>
</comment>
<feature type="domain" description="Multidrug resistance protein MdtA-like C-terminal permuted SH3" evidence="5">
    <location>
        <begin position="355"/>
        <end position="412"/>
    </location>
</feature>
<dbReference type="Proteomes" id="UP000028073">
    <property type="component" value="Unassembled WGS sequence"/>
</dbReference>
<evidence type="ECO:0000256" key="2">
    <source>
        <dbReference type="SAM" id="MobiDB-lite"/>
    </source>
</evidence>
<evidence type="ECO:0000259" key="3">
    <source>
        <dbReference type="Pfam" id="PF25876"/>
    </source>
</evidence>
<evidence type="ECO:0000313" key="6">
    <source>
        <dbReference type="EMBL" id="KEQ19559.1"/>
    </source>
</evidence>
<dbReference type="RefSeq" id="WP_034833453.1">
    <property type="nucleotide sequence ID" value="NZ_JOKH01000001.1"/>
</dbReference>
<evidence type="ECO:0000259" key="5">
    <source>
        <dbReference type="Pfam" id="PF25967"/>
    </source>
</evidence>
<dbReference type="PANTHER" id="PTHR30469">
    <property type="entry name" value="MULTIDRUG RESISTANCE PROTEIN MDTA"/>
    <property type="match status" value="1"/>
</dbReference>
<feature type="domain" description="Multidrug resistance protein MdtA-like alpha-helical hairpin" evidence="3">
    <location>
        <begin position="134"/>
        <end position="195"/>
    </location>
</feature>
<gene>
    <name evidence="6" type="ORF">GZ78_06535</name>
</gene>
<dbReference type="Pfam" id="PF25967">
    <property type="entry name" value="RND-MFP_C"/>
    <property type="match status" value="1"/>
</dbReference>
<dbReference type="EMBL" id="JOKH01000001">
    <property type="protein sequence ID" value="KEQ19559.1"/>
    <property type="molecule type" value="Genomic_DNA"/>
</dbReference>
<feature type="region of interest" description="Disordered" evidence="2">
    <location>
        <begin position="130"/>
        <end position="152"/>
    </location>
</feature>
<dbReference type="OrthoDB" id="9806939at2"/>
<protein>
    <submittedName>
        <fullName evidence="6">Uncharacterized protein</fullName>
    </submittedName>
</protein>
<dbReference type="Gene3D" id="2.40.420.20">
    <property type="match status" value="1"/>
</dbReference>
<dbReference type="Gene3D" id="2.40.50.100">
    <property type="match status" value="1"/>
</dbReference>
<dbReference type="InterPro" id="IPR058627">
    <property type="entry name" value="MdtA-like_C"/>
</dbReference>
<dbReference type="NCBIfam" id="TIGR01730">
    <property type="entry name" value="RND_mfp"/>
    <property type="match status" value="1"/>
</dbReference>
<proteinExistence type="inferred from homology"/>
<reference evidence="6 7" key="1">
    <citation type="submission" date="2014-06" db="EMBL/GenBank/DDBJ databases">
        <title>Whole Genome Sequences of Three Symbiotic Endozoicomonas Bacteria.</title>
        <authorList>
            <person name="Neave M.J."/>
            <person name="Apprill A."/>
            <person name="Voolstra C.R."/>
        </authorList>
    </citation>
    <scope>NUCLEOTIDE SEQUENCE [LARGE SCALE GENOMIC DNA]</scope>
    <source>
        <strain evidence="6 7">DSM 25634</strain>
    </source>
</reference>
<dbReference type="Gene3D" id="1.10.287.470">
    <property type="entry name" value="Helix hairpin bin"/>
    <property type="match status" value="1"/>
</dbReference>
<dbReference type="Gene3D" id="2.40.30.170">
    <property type="match status" value="1"/>
</dbReference>
<dbReference type="SUPFAM" id="SSF111369">
    <property type="entry name" value="HlyD-like secretion proteins"/>
    <property type="match status" value="1"/>
</dbReference>
<dbReference type="GO" id="GO:1990281">
    <property type="term" value="C:efflux pump complex"/>
    <property type="evidence" value="ECO:0007669"/>
    <property type="project" value="TreeGrafter"/>
</dbReference>
<comment type="similarity">
    <text evidence="1">Belongs to the membrane fusion protein (MFP) (TC 8.A.1) family.</text>
</comment>
<dbReference type="Pfam" id="PF25954">
    <property type="entry name" value="Beta-barrel_RND_2"/>
    <property type="match status" value="1"/>
</dbReference>
<keyword evidence="7" id="KW-1185">Reference proteome</keyword>
<feature type="compositionally biased region" description="Basic and acidic residues" evidence="2">
    <location>
        <begin position="130"/>
        <end position="145"/>
    </location>
</feature>
<dbReference type="Pfam" id="PF25876">
    <property type="entry name" value="HH_MFP_RND"/>
    <property type="match status" value="1"/>
</dbReference>
<feature type="domain" description="CusB-like beta-barrel" evidence="4">
    <location>
        <begin position="302"/>
        <end position="349"/>
    </location>
</feature>